<dbReference type="GO" id="GO:0016020">
    <property type="term" value="C:membrane"/>
    <property type="evidence" value="ECO:0007669"/>
    <property type="project" value="UniProtKB-SubCell"/>
</dbReference>
<keyword evidence="11" id="KW-1185">Reference proteome</keyword>
<dbReference type="GeneID" id="14905628"/>
<proteinExistence type="inferred from homology"/>
<evidence type="ECO:0000256" key="9">
    <source>
        <dbReference type="RuleBase" id="RU000488"/>
    </source>
</evidence>
<keyword evidence="5" id="KW-0677">Repeat</keyword>
<dbReference type="Pfam" id="PF00153">
    <property type="entry name" value="Mito_carr"/>
    <property type="match status" value="1"/>
</dbReference>
<evidence type="ECO:0000256" key="8">
    <source>
        <dbReference type="PROSITE-ProRule" id="PRU00282"/>
    </source>
</evidence>
<evidence type="ECO:0000256" key="1">
    <source>
        <dbReference type="ARBA" id="ARBA00004141"/>
    </source>
</evidence>
<comment type="similarity">
    <text evidence="2 9">Belongs to the mitochondrial carrier (TC 2.A.29) family.</text>
</comment>
<feature type="repeat" description="Solcar" evidence="8">
    <location>
        <begin position="131"/>
        <end position="222"/>
    </location>
</feature>
<accession>G0QZ30</accession>
<comment type="subcellular location">
    <subcellularLocation>
        <location evidence="1">Membrane</location>
        <topology evidence="1">Multi-pass membrane protein</topology>
    </subcellularLocation>
</comment>
<evidence type="ECO:0000256" key="7">
    <source>
        <dbReference type="ARBA" id="ARBA00023136"/>
    </source>
</evidence>
<evidence type="ECO:0000256" key="5">
    <source>
        <dbReference type="ARBA" id="ARBA00022737"/>
    </source>
</evidence>
<evidence type="ECO:0000256" key="4">
    <source>
        <dbReference type="ARBA" id="ARBA00022692"/>
    </source>
</evidence>
<dbReference type="RefSeq" id="XP_004030752.1">
    <property type="nucleotide sequence ID" value="XM_004030704.1"/>
</dbReference>
<dbReference type="InterPro" id="IPR050391">
    <property type="entry name" value="Mito_Metabolite_Transporter"/>
</dbReference>
<dbReference type="Proteomes" id="UP000008983">
    <property type="component" value="Unassembled WGS sequence"/>
</dbReference>
<keyword evidence="6" id="KW-1133">Transmembrane helix</keyword>
<dbReference type="EMBL" id="GL984136">
    <property type="protein sequence ID" value="EGR29516.1"/>
    <property type="molecule type" value="Genomic_DNA"/>
</dbReference>
<evidence type="ECO:0000256" key="6">
    <source>
        <dbReference type="ARBA" id="ARBA00022989"/>
    </source>
</evidence>
<name>G0QZ30_ICHMU</name>
<evidence type="ECO:0000313" key="10">
    <source>
        <dbReference type="EMBL" id="EGR29516.1"/>
    </source>
</evidence>
<gene>
    <name evidence="10" type="ORF">IMG5_154040</name>
</gene>
<dbReference type="Gene3D" id="1.50.40.10">
    <property type="entry name" value="Mitochondrial carrier domain"/>
    <property type="match status" value="1"/>
</dbReference>
<dbReference type="InterPro" id="IPR023395">
    <property type="entry name" value="MCP_dom_sf"/>
</dbReference>
<dbReference type="eggNOG" id="KOG0759">
    <property type="taxonomic scope" value="Eukaryota"/>
</dbReference>
<evidence type="ECO:0000313" key="11">
    <source>
        <dbReference type="Proteomes" id="UP000008983"/>
    </source>
</evidence>
<evidence type="ECO:0000256" key="3">
    <source>
        <dbReference type="ARBA" id="ARBA00022448"/>
    </source>
</evidence>
<dbReference type="SUPFAM" id="SSF103506">
    <property type="entry name" value="Mitochondrial carrier"/>
    <property type="match status" value="1"/>
</dbReference>
<dbReference type="InterPro" id="IPR018108">
    <property type="entry name" value="MCP_transmembrane"/>
</dbReference>
<evidence type="ECO:0000256" key="2">
    <source>
        <dbReference type="ARBA" id="ARBA00006375"/>
    </source>
</evidence>
<protein>
    <submittedName>
        <fullName evidence="10">Oxoglutarate malate translocator protein, putative</fullName>
    </submittedName>
</protein>
<sequence>MFFELEDLQRRHSQYWDIYNVQGWVRRKDSTFLNNAYRGAVVGTVSQLIQENITALIDNCRLLANKYEKPKNISEAGVFLKEVFKLKNYQKSVVNRSMYALCSGTFDWGARLAAFRWVNNGWQRPFAGFEYNFIRKIPGSIFAALLTAPIGIPFEMARYAYYADKTFPKELQRGYSNYLSALFRIPLEEGPYYLFKNTSPLFLRNFFQTYTLLYTYDFLQDKMSFIWRVGEQSELVWKGVIASLSTLFACLTSYPFMVAREMVDFWPKQNGVCPWNGNYRKASVWIYYHELSSNIFAGMFSNYFFKVAPSMFISLMLADKFGIFEYTVVDMFSGAGNNSWEDTFV</sequence>
<dbReference type="PANTHER" id="PTHR45618">
    <property type="entry name" value="MITOCHONDRIAL DICARBOXYLATE CARRIER-RELATED"/>
    <property type="match status" value="1"/>
</dbReference>
<dbReference type="InParanoid" id="G0QZ30"/>
<keyword evidence="3 9" id="KW-0813">Transport</keyword>
<keyword evidence="4 8" id="KW-0812">Transmembrane</keyword>
<dbReference type="PROSITE" id="PS50920">
    <property type="entry name" value="SOLCAR"/>
    <property type="match status" value="1"/>
</dbReference>
<keyword evidence="7 8" id="KW-0472">Membrane</keyword>
<organism evidence="10 11">
    <name type="scientific">Ichthyophthirius multifiliis</name>
    <name type="common">White spot disease agent</name>
    <name type="synonym">Ich</name>
    <dbReference type="NCBI Taxonomy" id="5932"/>
    <lineage>
        <taxon>Eukaryota</taxon>
        <taxon>Sar</taxon>
        <taxon>Alveolata</taxon>
        <taxon>Ciliophora</taxon>
        <taxon>Intramacronucleata</taxon>
        <taxon>Oligohymenophorea</taxon>
        <taxon>Hymenostomatida</taxon>
        <taxon>Ophryoglenina</taxon>
        <taxon>Ichthyophthirius</taxon>
    </lineage>
</organism>
<dbReference type="AlphaFoldDB" id="G0QZ30"/>
<reference evidence="10 11" key="1">
    <citation type="submission" date="2011-07" db="EMBL/GenBank/DDBJ databases">
        <authorList>
            <person name="Coyne R."/>
            <person name="Brami D."/>
            <person name="Johnson J."/>
            <person name="Hostetler J."/>
            <person name="Hannick L."/>
            <person name="Clark T."/>
            <person name="Cassidy-Hanley D."/>
            <person name="Inman J."/>
        </authorList>
    </citation>
    <scope>NUCLEOTIDE SEQUENCE [LARGE SCALE GENOMIC DNA]</scope>
    <source>
        <strain evidence="10 11">G5</strain>
    </source>
</reference>
<dbReference type="OMA" id="FFRWING"/>
<dbReference type="STRING" id="857967.G0QZ30"/>
<dbReference type="OrthoDB" id="304182at2759"/>